<feature type="region of interest" description="Disordered" evidence="1">
    <location>
        <begin position="63"/>
        <end position="82"/>
    </location>
</feature>
<feature type="compositionally biased region" description="Polar residues" evidence="1">
    <location>
        <begin position="1"/>
        <end position="15"/>
    </location>
</feature>
<feature type="region of interest" description="Disordered" evidence="1">
    <location>
        <begin position="1"/>
        <end position="23"/>
    </location>
</feature>
<organism evidence="2 3">
    <name type="scientific">Ilex paraguariensis</name>
    <name type="common">yerba mate</name>
    <dbReference type="NCBI Taxonomy" id="185542"/>
    <lineage>
        <taxon>Eukaryota</taxon>
        <taxon>Viridiplantae</taxon>
        <taxon>Streptophyta</taxon>
        <taxon>Embryophyta</taxon>
        <taxon>Tracheophyta</taxon>
        <taxon>Spermatophyta</taxon>
        <taxon>Magnoliopsida</taxon>
        <taxon>eudicotyledons</taxon>
        <taxon>Gunneridae</taxon>
        <taxon>Pentapetalae</taxon>
        <taxon>asterids</taxon>
        <taxon>campanulids</taxon>
        <taxon>Aquifoliales</taxon>
        <taxon>Aquifoliaceae</taxon>
        <taxon>Ilex</taxon>
    </lineage>
</organism>
<evidence type="ECO:0000313" key="2">
    <source>
        <dbReference type="EMBL" id="CAK9139560.1"/>
    </source>
</evidence>
<gene>
    <name evidence="2" type="ORF">ILEXP_LOCUS6950</name>
</gene>
<name>A0ABC8R7N8_9AQUA</name>
<reference evidence="2 3" key="1">
    <citation type="submission" date="2024-02" db="EMBL/GenBank/DDBJ databases">
        <authorList>
            <person name="Vignale AGUSTIN F."/>
            <person name="Sosa J E."/>
            <person name="Modenutti C."/>
        </authorList>
    </citation>
    <scope>NUCLEOTIDE SEQUENCE [LARGE SCALE GENOMIC DNA]</scope>
</reference>
<dbReference type="Proteomes" id="UP001642360">
    <property type="component" value="Unassembled WGS sequence"/>
</dbReference>
<dbReference type="SUPFAM" id="SSF48452">
    <property type="entry name" value="TPR-like"/>
    <property type="match status" value="2"/>
</dbReference>
<dbReference type="AlphaFoldDB" id="A0ABC8R7N8"/>
<feature type="compositionally biased region" description="Acidic residues" evidence="1">
    <location>
        <begin position="63"/>
        <end position="73"/>
    </location>
</feature>
<dbReference type="Gene3D" id="1.25.40.10">
    <property type="entry name" value="Tetratricopeptide repeat domain"/>
    <property type="match status" value="2"/>
</dbReference>
<dbReference type="PANTHER" id="PTHR26312:SF217">
    <property type="entry name" value="N-ACETYLGLUCOSAMINE TRANSFERASE, OGT PROTEIN, PUTATIVE-RELATED"/>
    <property type="match status" value="1"/>
</dbReference>
<proteinExistence type="predicted"/>
<dbReference type="SMART" id="SM00386">
    <property type="entry name" value="HAT"/>
    <property type="match status" value="6"/>
</dbReference>
<dbReference type="InterPro" id="IPR011990">
    <property type="entry name" value="TPR-like_helical_dom_sf"/>
</dbReference>
<protein>
    <submittedName>
        <fullName evidence="2">Uncharacterized protein</fullName>
    </submittedName>
</protein>
<keyword evidence="3" id="KW-1185">Reference proteome</keyword>
<dbReference type="EMBL" id="CAUOFW020000970">
    <property type="protein sequence ID" value="CAK9139560.1"/>
    <property type="molecule type" value="Genomic_DNA"/>
</dbReference>
<evidence type="ECO:0000256" key="1">
    <source>
        <dbReference type="SAM" id="MobiDB-lite"/>
    </source>
</evidence>
<accession>A0ABC8R7N8</accession>
<comment type="caution">
    <text evidence="2">The sequence shown here is derived from an EMBL/GenBank/DDBJ whole genome shotgun (WGS) entry which is preliminary data.</text>
</comment>
<evidence type="ECO:0000313" key="3">
    <source>
        <dbReference type="Proteomes" id="UP001642360"/>
    </source>
</evidence>
<dbReference type="InterPro" id="IPR003107">
    <property type="entry name" value="HAT"/>
</dbReference>
<sequence length="381" mass="42613">MLHTEPSFSIYNSQDGFEGNEKEELVESDGYLKRSVTIGDSIEAIGSGEFSFGTKGMGLIQEDDNEEKEEEETLNAVGGGGDLSPASFDESGNLEEYYERMVRKDPSNPLFLRNYAQICLSKGDLIGAEECYFRATLADPQDGEILMQYAKLVWEFHHDQNKALSYFERATQAAPKDSIVLAAYASFLWNIEDEEEEDCAQNDHTWNKGDEGQVELQKPFEVEKAPANPPLHLAMGLGIEVPGIDTINYAATSTGGIGDVEEYYKRMVNENPCNPLFLRIYAQFLLQSAGDLQGAEKFFSHAILIDPGHGETIAEYAKLVWQLHHDRDRAVSYFEQAVQATPGDSHVLAAYAKFLWDTNEDNDEEASSSQHDDIQVPLFME</sequence>
<dbReference type="PANTHER" id="PTHR26312">
    <property type="entry name" value="TETRATRICOPEPTIDE REPEAT PROTEIN 5"/>
    <property type="match status" value="1"/>
</dbReference>